<keyword evidence="3 6" id="KW-1133">Transmembrane helix</keyword>
<dbReference type="GO" id="GO:0016020">
    <property type="term" value="C:membrane"/>
    <property type="evidence" value="ECO:0007669"/>
    <property type="project" value="UniProtKB-SubCell"/>
</dbReference>
<protein>
    <submittedName>
        <fullName evidence="11">EAL domain-containing protein</fullName>
    </submittedName>
</protein>
<dbReference type="NCBIfam" id="TIGR00254">
    <property type="entry name" value="GGDEF"/>
    <property type="match status" value="1"/>
</dbReference>
<evidence type="ECO:0000313" key="11">
    <source>
        <dbReference type="EMBL" id="TYR30217.1"/>
    </source>
</evidence>
<dbReference type="PANTHER" id="PTHR44757:SF2">
    <property type="entry name" value="BIOFILM ARCHITECTURE MAINTENANCE PROTEIN MBAA"/>
    <property type="match status" value="1"/>
</dbReference>
<dbReference type="SMART" id="SM00267">
    <property type="entry name" value="GGDEF"/>
    <property type="match status" value="1"/>
</dbReference>
<proteinExistence type="predicted"/>
<dbReference type="Pfam" id="PF00563">
    <property type="entry name" value="EAL"/>
    <property type="match status" value="1"/>
</dbReference>
<comment type="caution">
    <text evidence="11">The sequence shown here is derived from an EMBL/GenBank/DDBJ whole genome shotgun (WGS) entry which is preliminary data.</text>
</comment>
<organism evidence="11 12">
    <name type="scientific">Neoaquamicrobium microcysteis</name>
    <dbReference type="NCBI Taxonomy" id="2682781"/>
    <lineage>
        <taxon>Bacteria</taxon>
        <taxon>Pseudomonadati</taxon>
        <taxon>Pseudomonadota</taxon>
        <taxon>Alphaproteobacteria</taxon>
        <taxon>Hyphomicrobiales</taxon>
        <taxon>Phyllobacteriaceae</taxon>
        <taxon>Neoaquamicrobium</taxon>
    </lineage>
</organism>
<sequence>MGNVKLSVIGRRLARRSIFRATYIPALLALVVIAAAWLFAEHLNRRVFEQNLRADVLGKVSVIRANLEGNINSNIQLVRGLVATLATEPDMDQQRFSVLAANLLEEKSQIRNIAGARNLVVGLMYPLRGNERAMGLDYRLNEVQREAAERARDTRELTLAGPLDLVQGGQGLIGRFPVFAAPAGENDESFWGIVSAVVDVERLYADSGILDPALPLEIDISGLDGMGAKGARFYGSGAALANDPVLVDVVLPSGSWQIAAIPKGGWSATPTNVWWLRLLMFVAGALIMVPAIITGRLIEERQKNIGELKRRETQLAHLSSRLGLALDTSKVAVWETVVGSDTEYWDPRMNEMYGHPVDDGPRTLQDWEQRVHPDDRERASAEFMGIFENGSYTSQYRIVLDDGTVRHIRALGTLQAEEGQPSRIVGVNWDVTADVSLHEELKRANALTEARNAELEITKARIEYNALHDSLTGLPNRRYLDDLLAEHAARFARGEETAALLQIDLDRFKQINDTLGHAAGDAMLVHAAEILRSTVEPGDFVARIGGDEFVVVRRWAADDAHASVRSLAKLAERIIERMQQPLAYEGHDSRVGVSIGIATDMDSLADPLRLLVNADIALYRAKDRGRNRHQFFNDALQAEIITTKRVADNILTGLEENQFTAHYQPQFHAETLEVIGVEALARWNHPTDGLLAPNAFLKIAEELNVVATIDRLILERALLDFHQWESVGLNVPKVSVNVSARRLHDDELIKSLRQMNIRPGAVAFELVESIFLDENDELITWNVDQIKELGIDIEIDDFGTGYASIVSLMKLKPRRLKIDRQLVMPIVHSPGQRQLVGSIIDIGRSLGIEVLAEGVETMEHARVLRQLGCNALQGYAFAKPMSAGDLVEFIRSRRWRDAG</sequence>
<feature type="domain" description="GGDEF" evidence="10">
    <location>
        <begin position="496"/>
        <end position="634"/>
    </location>
</feature>
<dbReference type="AlphaFoldDB" id="A0A5D4GPF2"/>
<dbReference type="InterPro" id="IPR043128">
    <property type="entry name" value="Rev_trsase/Diguanyl_cyclase"/>
</dbReference>
<dbReference type="InterPro" id="IPR001633">
    <property type="entry name" value="EAL_dom"/>
</dbReference>
<evidence type="ECO:0000259" key="9">
    <source>
        <dbReference type="PROSITE" id="PS50883"/>
    </source>
</evidence>
<evidence type="ECO:0000256" key="5">
    <source>
        <dbReference type="SAM" id="Coils"/>
    </source>
</evidence>
<gene>
    <name evidence="11" type="ORF">FY036_20270</name>
</gene>
<evidence type="ECO:0000259" key="7">
    <source>
        <dbReference type="PROSITE" id="PS50113"/>
    </source>
</evidence>
<feature type="domain" description="EAL" evidence="9">
    <location>
        <begin position="643"/>
        <end position="894"/>
    </location>
</feature>
<dbReference type="PROSITE" id="PS50887">
    <property type="entry name" value="GGDEF"/>
    <property type="match status" value="1"/>
</dbReference>
<dbReference type="InterPro" id="IPR052155">
    <property type="entry name" value="Biofilm_reg_signaling"/>
</dbReference>
<dbReference type="EMBL" id="VSZS01000067">
    <property type="protein sequence ID" value="TYR30217.1"/>
    <property type="molecule type" value="Genomic_DNA"/>
</dbReference>
<dbReference type="Gene3D" id="3.20.20.450">
    <property type="entry name" value="EAL domain"/>
    <property type="match status" value="1"/>
</dbReference>
<dbReference type="SUPFAM" id="SSF55073">
    <property type="entry name" value="Nucleotide cyclase"/>
    <property type="match status" value="1"/>
</dbReference>
<dbReference type="SMART" id="SM00052">
    <property type="entry name" value="EAL"/>
    <property type="match status" value="1"/>
</dbReference>
<feature type="domain" description="CHASE" evidence="8">
    <location>
        <begin position="120"/>
        <end position="259"/>
    </location>
</feature>
<dbReference type="OrthoDB" id="9814202at2"/>
<evidence type="ECO:0000259" key="10">
    <source>
        <dbReference type="PROSITE" id="PS50887"/>
    </source>
</evidence>
<dbReference type="InterPro" id="IPR035965">
    <property type="entry name" value="PAS-like_dom_sf"/>
</dbReference>
<dbReference type="GO" id="GO:0007165">
    <property type="term" value="P:signal transduction"/>
    <property type="evidence" value="ECO:0007669"/>
    <property type="project" value="UniProtKB-ARBA"/>
</dbReference>
<keyword evidence="2 6" id="KW-0812">Transmembrane</keyword>
<dbReference type="Gene3D" id="3.30.450.350">
    <property type="entry name" value="CHASE domain"/>
    <property type="match status" value="1"/>
</dbReference>
<dbReference type="Pfam" id="PF03924">
    <property type="entry name" value="CHASE"/>
    <property type="match status" value="1"/>
</dbReference>
<dbReference type="CDD" id="cd01949">
    <property type="entry name" value="GGDEF"/>
    <property type="match status" value="1"/>
</dbReference>
<dbReference type="InterPro" id="IPR042240">
    <property type="entry name" value="CHASE_sf"/>
</dbReference>
<evidence type="ECO:0000256" key="4">
    <source>
        <dbReference type="ARBA" id="ARBA00023136"/>
    </source>
</evidence>
<accession>A0A5D4GPF2</accession>
<dbReference type="PROSITE" id="PS50113">
    <property type="entry name" value="PAC"/>
    <property type="match status" value="1"/>
</dbReference>
<dbReference type="PROSITE" id="PS50839">
    <property type="entry name" value="CHASE"/>
    <property type="match status" value="1"/>
</dbReference>
<reference evidence="11 12" key="2">
    <citation type="submission" date="2019-09" db="EMBL/GenBank/DDBJ databases">
        <title>Mesorhizobium sp. MaA-C15 isolated from Microcystis aeruginosa.</title>
        <authorList>
            <person name="Jeong S.E."/>
            <person name="Jin H.M."/>
            <person name="Jeon C.O."/>
        </authorList>
    </citation>
    <scope>NUCLEOTIDE SEQUENCE [LARGE SCALE GENOMIC DNA]</scope>
    <source>
        <strain evidence="11 12">MaA-C15</strain>
    </source>
</reference>
<feature type="coiled-coil region" evidence="5">
    <location>
        <begin position="438"/>
        <end position="470"/>
    </location>
</feature>
<dbReference type="SMART" id="SM01079">
    <property type="entry name" value="CHASE"/>
    <property type="match status" value="1"/>
</dbReference>
<dbReference type="Gene3D" id="3.30.450.20">
    <property type="entry name" value="PAS domain"/>
    <property type="match status" value="1"/>
</dbReference>
<evidence type="ECO:0000259" key="8">
    <source>
        <dbReference type="PROSITE" id="PS50839"/>
    </source>
</evidence>
<name>A0A5D4GPF2_9HYPH</name>
<dbReference type="CDD" id="cd01948">
    <property type="entry name" value="EAL"/>
    <property type="match status" value="1"/>
</dbReference>
<dbReference type="PROSITE" id="PS50883">
    <property type="entry name" value="EAL"/>
    <property type="match status" value="1"/>
</dbReference>
<reference evidence="11 12" key="1">
    <citation type="submission" date="2019-08" db="EMBL/GenBank/DDBJ databases">
        <authorList>
            <person name="Seo Y.L."/>
        </authorList>
    </citation>
    <scope>NUCLEOTIDE SEQUENCE [LARGE SCALE GENOMIC DNA]</scope>
    <source>
        <strain evidence="11 12">MaA-C15</strain>
    </source>
</reference>
<dbReference type="Gene3D" id="3.30.70.270">
    <property type="match status" value="1"/>
</dbReference>
<keyword evidence="5" id="KW-0175">Coiled coil</keyword>
<feature type="transmembrane region" description="Helical" evidence="6">
    <location>
        <begin position="21"/>
        <end position="40"/>
    </location>
</feature>
<evidence type="ECO:0000256" key="2">
    <source>
        <dbReference type="ARBA" id="ARBA00022692"/>
    </source>
</evidence>
<dbReference type="Pfam" id="PF00990">
    <property type="entry name" value="GGDEF"/>
    <property type="match status" value="1"/>
</dbReference>
<evidence type="ECO:0000313" key="12">
    <source>
        <dbReference type="Proteomes" id="UP000323258"/>
    </source>
</evidence>
<dbReference type="InterPro" id="IPR035919">
    <property type="entry name" value="EAL_sf"/>
</dbReference>
<dbReference type="GO" id="GO:0003824">
    <property type="term" value="F:catalytic activity"/>
    <property type="evidence" value="ECO:0007669"/>
    <property type="project" value="UniProtKB-ARBA"/>
</dbReference>
<dbReference type="Proteomes" id="UP000323258">
    <property type="component" value="Unassembled WGS sequence"/>
</dbReference>
<dbReference type="InterPro" id="IPR013655">
    <property type="entry name" value="PAS_fold_3"/>
</dbReference>
<keyword evidence="4 6" id="KW-0472">Membrane</keyword>
<evidence type="ECO:0000256" key="3">
    <source>
        <dbReference type="ARBA" id="ARBA00022989"/>
    </source>
</evidence>
<comment type="subcellular location">
    <subcellularLocation>
        <location evidence="1">Membrane</location>
    </subcellularLocation>
</comment>
<dbReference type="PANTHER" id="PTHR44757">
    <property type="entry name" value="DIGUANYLATE CYCLASE DGCP"/>
    <property type="match status" value="1"/>
</dbReference>
<feature type="domain" description="PAC" evidence="7">
    <location>
        <begin position="392"/>
        <end position="443"/>
    </location>
</feature>
<dbReference type="InterPro" id="IPR006189">
    <property type="entry name" value="CHASE_dom"/>
</dbReference>
<dbReference type="InterPro" id="IPR029787">
    <property type="entry name" value="Nucleotide_cyclase"/>
</dbReference>
<dbReference type="InterPro" id="IPR000160">
    <property type="entry name" value="GGDEF_dom"/>
</dbReference>
<dbReference type="RefSeq" id="WP_148916573.1">
    <property type="nucleotide sequence ID" value="NZ_VSZS01000067.1"/>
</dbReference>
<dbReference type="Gene3D" id="2.10.70.100">
    <property type="match status" value="1"/>
</dbReference>
<dbReference type="InterPro" id="IPR000700">
    <property type="entry name" value="PAS-assoc_C"/>
</dbReference>
<dbReference type="Pfam" id="PF08447">
    <property type="entry name" value="PAS_3"/>
    <property type="match status" value="1"/>
</dbReference>
<dbReference type="SUPFAM" id="SSF55785">
    <property type="entry name" value="PYP-like sensor domain (PAS domain)"/>
    <property type="match status" value="1"/>
</dbReference>
<evidence type="ECO:0000256" key="1">
    <source>
        <dbReference type="ARBA" id="ARBA00004370"/>
    </source>
</evidence>
<evidence type="ECO:0000256" key="6">
    <source>
        <dbReference type="SAM" id="Phobius"/>
    </source>
</evidence>
<dbReference type="FunFam" id="3.30.70.270:FF:000001">
    <property type="entry name" value="Diguanylate cyclase domain protein"/>
    <property type="match status" value="1"/>
</dbReference>
<dbReference type="SUPFAM" id="SSF141868">
    <property type="entry name" value="EAL domain-like"/>
    <property type="match status" value="1"/>
</dbReference>
<keyword evidence="12" id="KW-1185">Reference proteome</keyword>